<evidence type="ECO:0000256" key="10">
    <source>
        <dbReference type="ARBA" id="ARBA00023288"/>
    </source>
</evidence>
<keyword evidence="6" id="KW-0519">Myristate</keyword>
<comment type="subcellular location">
    <subcellularLocation>
        <location evidence="1">Host cytoplasm</location>
    </subcellularLocation>
    <subcellularLocation>
        <location evidence="2">Virion</location>
    </subcellularLocation>
</comment>
<keyword evidence="11" id="KW-1160">Virus entry into host cell</keyword>
<dbReference type="Pfam" id="PF22663">
    <property type="entry name" value="Rhv_5"/>
    <property type="match status" value="1"/>
</dbReference>
<evidence type="ECO:0000256" key="8">
    <source>
        <dbReference type="ARBA" id="ARBA00022844"/>
    </source>
</evidence>
<protein>
    <recommendedName>
        <fullName evidence="3">Genome polyprotein</fullName>
    </recommendedName>
</protein>
<dbReference type="InterPro" id="IPR059138">
    <property type="entry name" value="Pico_VP1"/>
</dbReference>
<evidence type="ECO:0000256" key="5">
    <source>
        <dbReference type="ARBA" id="ARBA00022706"/>
    </source>
</evidence>
<sequence>IGLQSSHNFTIPFISSVDFRINSRSITSALNSDGWFSIWVLNPLTYPPQTPTNQAIVLMASAGSDFSYRLPISPPFVQNGVHENAEKGTTENTDATQTAGHAVGLTTNHSNCAFFFDRYRLVATAESVATEDRQIASVFAEDGKIKEIGELYSGNNKTNHYITLGPNPSISTTSVSAYIVVDHVEGSSHYYTPATNGDPFFLRSCPFTYFHSDLEVTVKPITTISGTWYVTWFPPGSNIAENQVVTSFRVTGDTAATRNISINNRVLSNLLSVFPTFHSSGGSAVSFNIPYTSPLTAIPTR</sequence>
<evidence type="ECO:0000256" key="7">
    <source>
        <dbReference type="ARBA" id="ARBA00022804"/>
    </source>
</evidence>
<keyword evidence="8" id="KW-0946">Virion</keyword>
<evidence type="ECO:0000313" key="13">
    <source>
        <dbReference type="EMBL" id="AFJ04542.1"/>
    </source>
</evidence>
<evidence type="ECO:0000256" key="9">
    <source>
        <dbReference type="ARBA" id="ARBA00023200"/>
    </source>
</evidence>
<dbReference type="Proteomes" id="UP000326639">
    <property type="component" value="Segment"/>
</dbReference>
<keyword evidence="5" id="KW-1143">T=pseudo3 icosahedral capsid protein</keyword>
<keyword evidence="5" id="KW-0167">Capsid protein</keyword>
<feature type="non-terminal residue" evidence="13">
    <location>
        <position position="301"/>
    </location>
</feature>
<dbReference type="GO" id="GO:0044423">
    <property type="term" value="C:virion component"/>
    <property type="evidence" value="ECO:0007669"/>
    <property type="project" value="UniProtKB-KW"/>
</dbReference>
<evidence type="ECO:0000313" key="14">
    <source>
        <dbReference type="Proteomes" id="UP000326639"/>
    </source>
</evidence>
<dbReference type="GO" id="GO:0046718">
    <property type="term" value="P:symbiont entry into host cell"/>
    <property type="evidence" value="ECO:0007669"/>
    <property type="project" value="UniProtKB-KW"/>
</dbReference>
<evidence type="ECO:0000259" key="12">
    <source>
        <dbReference type="Pfam" id="PF22663"/>
    </source>
</evidence>
<keyword evidence="9" id="KW-1035">Host cytoplasm</keyword>
<accession>I1YLT9</accession>
<evidence type="ECO:0000256" key="3">
    <source>
        <dbReference type="ARBA" id="ARBA00020107"/>
    </source>
</evidence>
<evidence type="ECO:0000256" key="2">
    <source>
        <dbReference type="ARBA" id="ARBA00004328"/>
    </source>
</evidence>
<reference evidence="13 14" key="1">
    <citation type="journal article" date="2012" name="PLoS ONE">
        <title>Genetic diversity of the genus cosavirus in the family picornaviridae: a new species, recombination, and 26 new genotypes.</title>
        <authorList>
            <person name="Kapusinszky B."/>
            <person name="Phan T.G."/>
            <person name="Kapoor A."/>
            <person name="Delwart E.L."/>
        </authorList>
    </citation>
    <scope>NUCLEOTIDE SEQUENCE [LARGE SCALE GENOMIC DNA]</scope>
    <source>
        <strain evidence="13 14">NP4</strain>
    </source>
</reference>
<feature type="domain" description="Picornavirus capsid VP1" evidence="12">
    <location>
        <begin position="84"/>
        <end position="300"/>
    </location>
</feature>
<evidence type="ECO:0000256" key="4">
    <source>
        <dbReference type="ARBA" id="ARBA00022581"/>
    </source>
</evidence>
<dbReference type="Gene3D" id="2.60.120.20">
    <property type="match status" value="2"/>
</dbReference>
<dbReference type="InterPro" id="IPR029053">
    <property type="entry name" value="Viral_coat"/>
</dbReference>
<keyword evidence="7" id="KW-1161">Viral attachment to host cell</keyword>
<dbReference type="GO" id="GO:0043657">
    <property type="term" value="C:host cell"/>
    <property type="evidence" value="ECO:0007669"/>
    <property type="project" value="UniProtKB-SubCell"/>
</dbReference>
<feature type="non-terminal residue" evidence="13">
    <location>
        <position position="1"/>
    </location>
</feature>
<evidence type="ECO:0000256" key="6">
    <source>
        <dbReference type="ARBA" id="ARBA00022707"/>
    </source>
</evidence>
<keyword evidence="4" id="KW-0945">Host-virus interaction</keyword>
<organism evidence="13 14">
    <name type="scientific">cosavirus D2</name>
    <dbReference type="NCBI Taxonomy" id="1181288"/>
    <lineage>
        <taxon>Viruses</taxon>
        <taxon>Riboviria</taxon>
        <taxon>Orthornavirae</taxon>
        <taxon>Pisuviricota</taxon>
        <taxon>Pisoniviricetes</taxon>
        <taxon>Picornavirales</taxon>
        <taxon>Picornaviridae</taxon>
        <taxon>Caphthovirinae</taxon>
        <taxon>Cosavirus</taxon>
        <taxon>Cosavirus depakis</taxon>
        <taxon>Cosavirus D</taxon>
    </lineage>
</organism>
<dbReference type="EMBL" id="JN867762">
    <property type="protein sequence ID" value="AFJ04542.1"/>
    <property type="molecule type" value="Genomic_RNA"/>
</dbReference>
<dbReference type="SUPFAM" id="SSF88633">
    <property type="entry name" value="Positive stranded ssRNA viruses"/>
    <property type="match status" value="1"/>
</dbReference>
<name>I1YLT9_9PICO</name>
<proteinExistence type="predicted"/>
<evidence type="ECO:0000256" key="11">
    <source>
        <dbReference type="ARBA" id="ARBA00023296"/>
    </source>
</evidence>
<keyword evidence="10" id="KW-0449">Lipoprotein</keyword>
<dbReference type="GO" id="GO:0019062">
    <property type="term" value="P:virion attachment to host cell"/>
    <property type="evidence" value="ECO:0007669"/>
    <property type="project" value="UniProtKB-KW"/>
</dbReference>
<evidence type="ECO:0000256" key="1">
    <source>
        <dbReference type="ARBA" id="ARBA00004192"/>
    </source>
</evidence>